<evidence type="ECO:0000256" key="4">
    <source>
        <dbReference type="ARBA" id="ARBA00022692"/>
    </source>
</evidence>
<dbReference type="InterPro" id="IPR039426">
    <property type="entry name" value="TonB-dep_rcpt-like"/>
</dbReference>
<dbReference type="InterPro" id="IPR000531">
    <property type="entry name" value="Beta-barrel_TonB"/>
</dbReference>
<reference evidence="13" key="1">
    <citation type="journal article" date="2022" name="Arch. Microbiol.">
        <title>Thiomicrorhabdus immobilis sp. nov., a mesophilic sulfur-oxidizing bacterium isolated from sediment of a brackish lake in northern Japan.</title>
        <authorList>
            <person name="Kojima H."/>
            <person name="Mochizuki J."/>
            <person name="Kanda M."/>
            <person name="Watanabe T."/>
            <person name="Fukui M."/>
        </authorList>
    </citation>
    <scope>NUCLEOTIDE SEQUENCE</scope>
    <source>
        <strain evidence="13">Am19</strain>
    </source>
</reference>
<dbReference type="Proteomes" id="UP001054820">
    <property type="component" value="Chromosome"/>
</dbReference>
<keyword evidence="10" id="KW-0732">Signal</keyword>
<dbReference type="InterPro" id="IPR012910">
    <property type="entry name" value="Plug_dom"/>
</dbReference>
<protein>
    <submittedName>
        <fullName evidence="13">TonB-dependent receptor</fullName>
    </submittedName>
</protein>
<feature type="domain" description="TonB-dependent receptor plug" evidence="12">
    <location>
        <begin position="38"/>
        <end position="139"/>
    </location>
</feature>
<comment type="similarity">
    <text evidence="8 9">Belongs to the TonB-dependent receptor family.</text>
</comment>
<dbReference type="PANTHER" id="PTHR30069">
    <property type="entry name" value="TONB-DEPENDENT OUTER MEMBRANE RECEPTOR"/>
    <property type="match status" value="1"/>
</dbReference>
<feature type="signal peptide" evidence="10">
    <location>
        <begin position="1"/>
        <end position="23"/>
    </location>
</feature>
<evidence type="ECO:0000256" key="5">
    <source>
        <dbReference type="ARBA" id="ARBA00023077"/>
    </source>
</evidence>
<evidence type="ECO:0000256" key="6">
    <source>
        <dbReference type="ARBA" id="ARBA00023136"/>
    </source>
</evidence>
<dbReference type="PANTHER" id="PTHR30069:SF49">
    <property type="entry name" value="OUTER MEMBRANE PROTEIN C"/>
    <property type="match status" value="1"/>
</dbReference>
<evidence type="ECO:0000313" key="14">
    <source>
        <dbReference type="Proteomes" id="UP001054820"/>
    </source>
</evidence>
<dbReference type="InterPro" id="IPR036942">
    <property type="entry name" value="Beta-barrel_TonB_sf"/>
</dbReference>
<gene>
    <name evidence="13" type="ORF">THMIRHAM_14650</name>
</gene>
<name>A0ABN6CXG2_9GAMM</name>
<evidence type="ECO:0000256" key="10">
    <source>
        <dbReference type="SAM" id="SignalP"/>
    </source>
</evidence>
<dbReference type="Gene3D" id="2.40.170.20">
    <property type="entry name" value="TonB-dependent receptor, beta-barrel domain"/>
    <property type="match status" value="1"/>
</dbReference>
<evidence type="ECO:0000259" key="11">
    <source>
        <dbReference type="Pfam" id="PF00593"/>
    </source>
</evidence>
<evidence type="ECO:0000313" key="13">
    <source>
        <dbReference type="EMBL" id="BCN93680.1"/>
    </source>
</evidence>
<evidence type="ECO:0000256" key="7">
    <source>
        <dbReference type="ARBA" id="ARBA00023237"/>
    </source>
</evidence>
<dbReference type="EMBL" id="AP024202">
    <property type="protein sequence ID" value="BCN93680.1"/>
    <property type="molecule type" value="Genomic_DNA"/>
</dbReference>
<proteinExistence type="inferred from homology"/>
<keyword evidence="14" id="KW-1185">Reference proteome</keyword>
<dbReference type="InterPro" id="IPR037066">
    <property type="entry name" value="Plug_dom_sf"/>
</dbReference>
<keyword evidence="13" id="KW-0675">Receptor</keyword>
<dbReference type="Pfam" id="PF07715">
    <property type="entry name" value="Plug"/>
    <property type="match status" value="1"/>
</dbReference>
<evidence type="ECO:0000256" key="1">
    <source>
        <dbReference type="ARBA" id="ARBA00004571"/>
    </source>
</evidence>
<comment type="subcellular location">
    <subcellularLocation>
        <location evidence="1 8">Cell outer membrane</location>
        <topology evidence="1 8">Multi-pass membrane protein</topology>
    </subcellularLocation>
</comment>
<sequence>MFTPKKITLAILSACLVPNYAFATDLAPVEVLSTQEATQQETVDAKKLLQTGNSETGTTLRQIPGVDASRMGGHGVDLVIRGQQASQLNVLIDGAKIEGGCPNRMDPPTAYAEMSSFDDVTVIKGVNSVTYGSGGTGGTVLFERNAPTFEDGKPYNGEINLGTTSNGLTKDINATVSAGGDKGYIVLQGSKKSADNYKDGNNNTVESSYESQQGHIDLGWTPNENHELRLSYENTLVEDALFAGSTMDSPKSDGTTTRIRYKGKNLSENIQAIEADIYSSNVDHVMNNFSFRPATPVGMKRETVSDVQTKGAKIKLTSMIAHTQLDYGVQFESVEKMATLTNMNTGNTLFFMWPNTIQETKSAFVESTSLFKNQQKLVMGLRYDSVTTEAKDAALATDEGNIATDVYNGVYYYSGNTKTDDANINALLRYERKYDNNINVFAGVSRTHRYPDATELYMNKLGMGDHWIGNPDLKPEQHNQFDIGMSQNQKDSSWSISAYYDKVNDYILRDYAKNQTTSLSVSPDKTVIYLNKDATLFGLEASGTVKATQHITLGGNASLANGTNETDNRNLSNIAPLSGSVFADYSASNWNVGSRFNFATNQDSVNAEFNELATPGWNTVDLYGNYQINKMFKLSAGVDNMFDHAYYTYMNRTDPASGKTYKVYEPGRVVWAKLNAKF</sequence>
<evidence type="ECO:0000259" key="12">
    <source>
        <dbReference type="Pfam" id="PF07715"/>
    </source>
</evidence>
<evidence type="ECO:0000256" key="9">
    <source>
        <dbReference type="RuleBase" id="RU003357"/>
    </source>
</evidence>
<keyword evidence="2 8" id="KW-0813">Transport</keyword>
<evidence type="ECO:0000256" key="8">
    <source>
        <dbReference type="PROSITE-ProRule" id="PRU01360"/>
    </source>
</evidence>
<dbReference type="SUPFAM" id="SSF56935">
    <property type="entry name" value="Porins"/>
    <property type="match status" value="1"/>
</dbReference>
<evidence type="ECO:0000256" key="2">
    <source>
        <dbReference type="ARBA" id="ARBA00022448"/>
    </source>
</evidence>
<organism evidence="13 14">
    <name type="scientific">Thiomicrorhabdus immobilis</name>
    <dbReference type="NCBI Taxonomy" id="2791037"/>
    <lineage>
        <taxon>Bacteria</taxon>
        <taxon>Pseudomonadati</taxon>
        <taxon>Pseudomonadota</taxon>
        <taxon>Gammaproteobacteria</taxon>
        <taxon>Thiotrichales</taxon>
        <taxon>Piscirickettsiaceae</taxon>
        <taxon>Thiomicrorhabdus</taxon>
    </lineage>
</organism>
<keyword evidence="6 8" id="KW-0472">Membrane</keyword>
<keyword evidence="3 8" id="KW-1134">Transmembrane beta strand</keyword>
<dbReference type="Pfam" id="PF00593">
    <property type="entry name" value="TonB_dep_Rec_b-barrel"/>
    <property type="match status" value="1"/>
</dbReference>
<dbReference type="Gene3D" id="2.170.130.10">
    <property type="entry name" value="TonB-dependent receptor, plug domain"/>
    <property type="match status" value="1"/>
</dbReference>
<accession>A0ABN6CXG2</accession>
<keyword evidence="4 8" id="KW-0812">Transmembrane</keyword>
<dbReference type="PROSITE" id="PS52016">
    <property type="entry name" value="TONB_DEPENDENT_REC_3"/>
    <property type="match status" value="1"/>
</dbReference>
<dbReference type="RefSeq" id="WP_237260981.1">
    <property type="nucleotide sequence ID" value="NZ_AP024202.1"/>
</dbReference>
<feature type="chain" id="PRO_5046687485" evidence="10">
    <location>
        <begin position="24"/>
        <end position="678"/>
    </location>
</feature>
<keyword evidence="7 8" id="KW-0998">Cell outer membrane</keyword>
<evidence type="ECO:0000256" key="3">
    <source>
        <dbReference type="ARBA" id="ARBA00022452"/>
    </source>
</evidence>
<feature type="domain" description="TonB-dependent receptor-like beta-barrel" evidence="11">
    <location>
        <begin position="193"/>
        <end position="640"/>
    </location>
</feature>
<keyword evidence="5 9" id="KW-0798">TonB box</keyword>